<organism evidence="4 5">
    <name type="scientific">Solanum tuberosum</name>
    <name type="common">Potato</name>
    <dbReference type="NCBI Taxonomy" id="4113"/>
    <lineage>
        <taxon>Eukaryota</taxon>
        <taxon>Viridiplantae</taxon>
        <taxon>Streptophyta</taxon>
        <taxon>Embryophyta</taxon>
        <taxon>Tracheophyta</taxon>
        <taxon>Spermatophyta</taxon>
        <taxon>Magnoliopsida</taxon>
        <taxon>eudicotyledons</taxon>
        <taxon>Gunneridae</taxon>
        <taxon>Pentapetalae</taxon>
        <taxon>asterids</taxon>
        <taxon>lamiids</taxon>
        <taxon>Solanales</taxon>
        <taxon>Solanaceae</taxon>
        <taxon>Solanoideae</taxon>
        <taxon>Solaneae</taxon>
        <taxon>Solanum</taxon>
    </lineage>
</organism>
<accession>M1DZ27</accession>
<dbReference type="InParanoid" id="M1DZ27"/>
<feature type="region of interest" description="Disordered" evidence="2">
    <location>
        <begin position="52"/>
        <end position="116"/>
    </location>
</feature>
<feature type="region of interest" description="Disordered" evidence="2">
    <location>
        <begin position="159"/>
        <end position="194"/>
    </location>
</feature>
<name>M1DZ27_SOLTU</name>
<keyword evidence="1" id="KW-0479">Metal-binding</keyword>
<dbReference type="PANTHER" id="PTHR34482">
    <property type="entry name" value="DNA DAMAGE-INDUCIBLE PROTEIN 1-LIKE"/>
    <property type="match status" value="1"/>
</dbReference>
<dbReference type="HOGENOM" id="CLU_043741_3_1_1"/>
<reference evidence="4" key="2">
    <citation type="submission" date="2015-06" db="UniProtKB">
        <authorList>
            <consortium name="EnsemblPlants"/>
        </authorList>
    </citation>
    <scope>IDENTIFICATION</scope>
    <source>
        <strain evidence="4">DM1-3 516 R44</strain>
    </source>
</reference>
<feature type="domain" description="CCHC-type" evidence="3">
    <location>
        <begin position="138"/>
        <end position="152"/>
    </location>
</feature>
<dbReference type="Gramene" id="PGSC0003DMT400096709">
    <property type="protein sequence ID" value="PGSC0003DMT400096709"/>
    <property type="gene ID" value="PGSC0003DMG400046280"/>
</dbReference>
<dbReference type="InterPro" id="IPR001878">
    <property type="entry name" value="Znf_CCHC"/>
</dbReference>
<feature type="compositionally biased region" description="Polar residues" evidence="2">
    <location>
        <begin position="165"/>
        <end position="177"/>
    </location>
</feature>
<sequence>MVAESRDEMSRVLTGVSGLVVKECQSTMLHHDMDISRLMVYAQQIEEEKLKKKNKEVKRARTGDGNFSNARSDGQGRPRFKQRFSNQGSSSALRVKKDRVTNPKPQGGNSGGSFVARPNYEKCGRKHYGKCLVGSDGCYGCGNSVHNMRDCPMLMAKWREGKQAPPSSSNSNAQKQNRFYALQSRGDQESSPDV</sequence>
<evidence type="ECO:0000256" key="1">
    <source>
        <dbReference type="PROSITE-ProRule" id="PRU00047"/>
    </source>
</evidence>
<feature type="compositionally biased region" description="Polar residues" evidence="2">
    <location>
        <begin position="83"/>
        <end position="92"/>
    </location>
</feature>
<dbReference type="PANTHER" id="PTHR34482:SF57">
    <property type="entry name" value="RETROTRANSPOSON GAG DOMAIN-CONTAINING PROTEIN"/>
    <property type="match status" value="1"/>
</dbReference>
<evidence type="ECO:0000256" key="2">
    <source>
        <dbReference type="SAM" id="MobiDB-lite"/>
    </source>
</evidence>
<keyword evidence="1" id="KW-0863">Zinc-finger</keyword>
<proteinExistence type="predicted"/>
<dbReference type="PROSITE" id="PS50158">
    <property type="entry name" value="ZF_CCHC"/>
    <property type="match status" value="1"/>
</dbReference>
<evidence type="ECO:0000313" key="5">
    <source>
        <dbReference type="Proteomes" id="UP000011115"/>
    </source>
</evidence>
<dbReference type="EnsemblPlants" id="PGSC0003DMT400096709">
    <property type="protein sequence ID" value="PGSC0003DMT400096709"/>
    <property type="gene ID" value="PGSC0003DMG400046280"/>
</dbReference>
<keyword evidence="5" id="KW-1185">Reference proteome</keyword>
<reference evidence="5" key="1">
    <citation type="journal article" date="2011" name="Nature">
        <title>Genome sequence and analysis of the tuber crop potato.</title>
        <authorList>
            <consortium name="The Potato Genome Sequencing Consortium"/>
        </authorList>
    </citation>
    <scope>NUCLEOTIDE SEQUENCE [LARGE SCALE GENOMIC DNA]</scope>
    <source>
        <strain evidence="5">cv. DM1-3 516 R44</strain>
    </source>
</reference>
<evidence type="ECO:0000259" key="3">
    <source>
        <dbReference type="PROSITE" id="PS50158"/>
    </source>
</evidence>
<protein>
    <submittedName>
        <fullName evidence="4">Gag-pol polyprotein</fullName>
    </submittedName>
</protein>
<dbReference type="PaxDb" id="4113-PGSC0003DMT400096709"/>
<dbReference type="GO" id="GO:0008270">
    <property type="term" value="F:zinc ion binding"/>
    <property type="evidence" value="ECO:0007669"/>
    <property type="project" value="UniProtKB-KW"/>
</dbReference>
<dbReference type="GO" id="GO:0003676">
    <property type="term" value="F:nucleic acid binding"/>
    <property type="evidence" value="ECO:0007669"/>
    <property type="project" value="InterPro"/>
</dbReference>
<dbReference type="AlphaFoldDB" id="M1DZ27"/>
<keyword evidence="1" id="KW-0862">Zinc</keyword>
<dbReference type="Proteomes" id="UP000011115">
    <property type="component" value="Unassembled WGS sequence"/>
</dbReference>
<evidence type="ECO:0000313" key="4">
    <source>
        <dbReference type="EnsemblPlants" id="PGSC0003DMT400096709"/>
    </source>
</evidence>